<dbReference type="EMBL" id="CP133613">
    <property type="protein sequence ID" value="WMV17704.1"/>
    <property type="molecule type" value="Genomic_DNA"/>
</dbReference>
<accession>A0AAF0QD25</accession>
<organism evidence="1 2">
    <name type="scientific">Solanum verrucosum</name>
    <dbReference type="NCBI Taxonomy" id="315347"/>
    <lineage>
        <taxon>Eukaryota</taxon>
        <taxon>Viridiplantae</taxon>
        <taxon>Streptophyta</taxon>
        <taxon>Embryophyta</taxon>
        <taxon>Tracheophyta</taxon>
        <taxon>Spermatophyta</taxon>
        <taxon>Magnoliopsida</taxon>
        <taxon>eudicotyledons</taxon>
        <taxon>Gunneridae</taxon>
        <taxon>Pentapetalae</taxon>
        <taxon>asterids</taxon>
        <taxon>lamiids</taxon>
        <taxon>Solanales</taxon>
        <taxon>Solanaceae</taxon>
        <taxon>Solanoideae</taxon>
        <taxon>Solaneae</taxon>
        <taxon>Solanum</taxon>
    </lineage>
</organism>
<keyword evidence="2" id="KW-1185">Reference proteome</keyword>
<dbReference type="AlphaFoldDB" id="A0AAF0QD25"/>
<dbReference type="PANTHER" id="PTHR33116:SF85">
    <property type="entry name" value="REVERSE TRANSCRIPTASE ZINC-BINDING DOMAIN-CONTAINING PROTEIN"/>
    <property type="match status" value="1"/>
</dbReference>
<proteinExistence type="predicted"/>
<name>A0AAF0QD25_SOLVR</name>
<gene>
    <name evidence="1" type="ORF">MTR67_011089</name>
</gene>
<dbReference type="PANTHER" id="PTHR33116">
    <property type="entry name" value="REVERSE TRANSCRIPTASE ZINC-BINDING DOMAIN-CONTAINING PROTEIN-RELATED-RELATED"/>
    <property type="match status" value="1"/>
</dbReference>
<reference evidence="1" key="1">
    <citation type="submission" date="2023-08" db="EMBL/GenBank/DDBJ databases">
        <title>A de novo genome assembly of Solanum verrucosum Schlechtendal, a Mexican diploid species geographically isolated from the other diploid A-genome species in potato relatives.</title>
        <authorList>
            <person name="Hosaka K."/>
        </authorList>
    </citation>
    <scope>NUCLEOTIDE SEQUENCE</scope>
    <source>
        <tissue evidence="1">Young leaves</tissue>
    </source>
</reference>
<evidence type="ECO:0000313" key="1">
    <source>
        <dbReference type="EMBL" id="WMV17704.1"/>
    </source>
</evidence>
<dbReference type="Proteomes" id="UP001234989">
    <property type="component" value="Chromosome 2"/>
</dbReference>
<sequence length="116" mass="13629">MPLDRKHGDLEIWDTILEKAEKRLAKWKARYLSLGGRVALINSMLDSLPTYVMPLFPILACVIKRLDKLRRAFLWKGNKEEGRYNLVNWEVVQQSKYQGGLGIRNLRIQINRITDY</sequence>
<evidence type="ECO:0000313" key="2">
    <source>
        <dbReference type="Proteomes" id="UP001234989"/>
    </source>
</evidence>
<protein>
    <submittedName>
        <fullName evidence="1">Uncharacterized protein</fullName>
    </submittedName>
</protein>